<reference evidence="1 2" key="1">
    <citation type="journal article" date="2024" name="IMA Fungus">
        <title>IMA Genome - F19 : A genome assembly and annotation guide to empower mycologists, including annotated draft genome sequences of Ceratocystis pirilliformis, Diaporthe australafricana, Fusarium ophioides, Paecilomyces lecythidis, and Sporothrix stenoceras.</title>
        <authorList>
            <person name="Aylward J."/>
            <person name="Wilson A.M."/>
            <person name="Visagie C.M."/>
            <person name="Spraker J."/>
            <person name="Barnes I."/>
            <person name="Buitendag C."/>
            <person name="Ceriani C."/>
            <person name="Del Mar Angel L."/>
            <person name="du Plessis D."/>
            <person name="Fuchs T."/>
            <person name="Gasser K."/>
            <person name="Kramer D."/>
            <person name="Li W."/>
            <person name="Munsamy K."/>
            <person name="Piso A."/>
            <person name="Price J.L."/>
            <person name="Sonnekus B."/>
            <person name="Thomas C."/>
            <person name="van der Nest A."/>
            <person name="van Dijk A."/>
            <person name="van Heerden A."/>
            <person name="van Vuuren N."/>
            <person name="Yilmaz N."/>
            <person name="Duong T.A."/>
            <person name="van der Merwe N.A."/>
            <person name="Wingfield M.J."/>
            <person name="Wingfield B.D."/>
        </authorList>
    </citation>
    <scope>NUCLEOTIDE SEQUENCE [LARGE SCALE GENOMIC DNA]</scope>
    <source>
        <strain evidence="1 2">CMW 12675</strain>
    </source>
</reference>
<dbReference type="PANTHER" id="PTHR41390">
    <property type="entry name" value="CHROMOSOME 7, WHOLE GENOME SHOTGUN SEQUENCE"/>
    <property type="match status" value="1"/>
</dbReference>
<proteinExistence type="predicted"/>
<sequence>MADSTGQPPRKLAPPRFIPPALSETAYPALKTGSGFAAAGFLAGVPLAIFKDAPPVIWGLSMSLQWFILSSTFAFSRNVTVRVWGGDEKLSDTQRVQASGLAGCISGTTGGLMRGPRNILPGAFVFTLGGILGQLGLNKYLRHQAQQPAPGSQEPLTERILSSKWSPFSRLSDEKYIEIMEEKILRSEADIALIDDRISDLRLKIQERDQRASTDTNK</sequence>
<dbReference type="EMBL" id="JAWDJO010000047">
    <property type="protein sequence ID" value="KAL1897261.1"/>
    <property type="molecule type" value="Genomic_DNA"/>
</dbReference>
<evidence type="ECO:0000313" key="2">
    <source>
        <dbReference type="Proteomes" id="UP001583280"/>
    </source>
</evidence>
<organism evidence="1 2">
    <name type="scientific">Ceratocystis pirilliformis</name>
    <dbReference type="NCBI Taxonomy" id="259994"/>
    <lineage>
        <taxon>Eukaryota</taxon>
        <taxon>Fungi</taxon>
        <taxon>Dikarya</taxon>
        <taxon>Ascomycota</taxon>
        <taxon>Pezizomycotina</taxon>
        <taxon>Sordariomycetes</taxon>
        <taxon>Hypocreomycetidae</taxon>
        <taxon>Microascales</taxon>
        <taxon>Ceratocystidaceae</taxon>
        <taxon>Ceratocystis</taxon>
    </lineage>
</organism>
<protein>
    <submittedName>
        <fullName evidence="1">Uncharacterized protein</fullName>
    </submittedName>
</protein>
<dbReference type="Proteomes" id="UP001583280">
    <property type="component" value="Unassembled WGS sequence"/>
</dbReference>
<dbReference type="PANTHER" id="PTHR41390:SF1">
    <property type="entry name" value="NADH-UBIQUINONE OXIDOREDUCTASE 213 KDA SUBUNIT"/>
    <property type="match status" value="1"/>
</dbReference>
<comment type="caution">
    <text evidence="1">The sequence shown here is derived from an EMBL/GenBank/DDBJ whole genome shotgun (WGS) entry which is preliminary data.</text>
</comment>
<keyword evidence="2" id="KW-1185">Reference proteome</keyword>
<accession>A0ABR3Z9B6</accession>
<evidence type="ECO:0000313" key="1">
    <source>
        <dbReference type="EMBL" id="KAL1897261.1"/>
    </source>
</evidence>
<gene>
    <name evidence="1" type="ORF">Cpir12675_002448</name>
</gene>
<name>A0ABR3Z9B6_9PEZI</name>